<gene>
    <name evidence="1" type="ORF">BT96DRAFT_938918</name>
</gene>
<name>A0A6A4HTX6_9AGAR</name>
<proteinExistence type="predicted"/>
<protein>
    <submittedName>
        <fullName evidence="1">Uncharacterized protein</fullName>
    </submittedName>
</protein>
<reference evidence="1" key="1">
    <citation type="journal article" date="2019" name="Environ. Microbiol.">
        <title>Fungal ecological strategies reflected in gene transcription - a case study of two litter decomposers.</title>
        <authorList>
            <person name="Barbi F."/>
            <person name="Kohler A."/>
            <person name="Barry K."/>
            <person name="Baskaran P."/>
            <person name="Daum C."/>
            <person name="Fauchery L."/>
            <person name="Ihrmark K."/>
            <person name="Kuo A."/>
            <person name="LaButti K."/>
            <person name="Lipzen A."/>
            <person name="Morin E."/>
            <person name="Grigoriev I.V."/>
            <person name="Henrissat B."/>
            <person name="Lindahl B."/>
            <person name="Martin F."/>
        </authorList>
    </citation>
    <scope>NUCLEOTIDE SEQUENCE</scope>
    <source>
        <strain evidence="1">JB14</strain>
    </source>
</reference>
<dbReference type="OrthoDB" id="2677917at2759"/>
<evidence type="ECO:0000313" key="2">
    <source>
        <dbReference type="Proteomes" id="UP000799118"/>
    </source>
</evidence>
<dbReference type="SUPFAM" id="SSF140996">
    <property type="entry name" value="Hermes dimerisation domain"/>
    <property type="match status" value="1"/>
</dbReference>
<evidence type="ECO:0000313" key="1">
    <source>
        <dbReference type="EMBL" id="KAE9400155.1"/>
    </source>
</evidence>
<dbReference type="EMBL" id="ML769460">
    <property type="protein sequence ID" value="KAE9400155.1"/>
    <property type="molecule type" value="Genomic_DNA"/>
</dbReference>
<keyword evidence="2" id="KW-1185">Reference proteome</keyword>
<sequence>MTGDHEIQRGCQKGCFGSTGLFIRIIPSQRQQVSGLIISGHGASCYVINVNDDDAGFNTASAQAEADKAEIEHLHPGWGSPIYTFFKTNVTVGYENGQKYHYFACNAHHCKNSKDKSSTGNLQKHTAACFGQDAVDAAMQGHKHLQPDGSIYAAFGRKGSVLVNVTHCAHMDNQIHANIVQWITENNRAVNIVEDWKFQDLMLAGCPQSSLPSYSTVARDIQTSFA</sequence>
<dbReference type="Proteomes" id="UP000799118">
    <property type="component" value="Unassembled WGS sequence"/>
</dbReference>
<organism evidence="1 2">
    <name type="scientific">Gymnopus androsaceus JB14</name>
    <dbReference type="NCBI Taxonomy" id="1447944"/>
    <lineage>
        <taxon>Eukaryota</taxon>
        <taxon>Fungi</taxon>
        <taxon>Dikarya</taxon>
        <taxon>Basidiomycota</taxon>
        <taxon>Agaricomycotina</taxon>
        <taxon>Agaricomycetes</taxon>
        <taxon>Agaricomycetidae</taxon>
        <taxon>Agaricales</taxon>
        <taxon>Marasmiineae</taxon>
        <taxon>Omphalotaceae</taxon>
        <taxon>Gymnopus</taxon>
    </lineage>
</organism>
<dbReference type="AlphaFoldDB" id="A0A6A4HTX6"/>
<accession>A0A6A4HTX6</accession>